<dbReference type="AlphaFoldDB" id="A0A1R2BRI9"/>
<proteinExistence type="predicted"/>
<evidence type="ECO:0000313" key="3">
    <source>
        <dbReference type="Proteomes" id="UP000187209"/>
    </source>
</evidence>
<dbReference type="OrthoDB" id="4033880at2759"/>
<comment type="caution">
    <text evidence="2">The sequence shown here is derived from an EMBL/GenBank/DDBJ whole genome shotgun (WGS) entry which is preliminary data.</text>
</comment>
<name>A0A1R2BRI9_9CILI</name>
<organism evidence="2 3">
    <name type="scientific">Stentor coeruleus</name>
    <dbReference type="NCBI Taxonomy" id="5963"/>
    <lineage>
        <taxon>Eukaryota</taxon>
        <taxon>Sar</taxon>
        <taxon>Alveolata</taxon>
        <taxon>Ciliophora</taxon>
        <taxon>Postciliodesmatophora</taxon>
        <taxon>Heterotrichea</taxon>
        <taxon>Heterotrichida</taxon>
        <taxon>Stentoridae</taxon>
        <taxon>Stentor</taxon>
    </lineage>
</organism>
<dbReference type="Pfam" id="PF01417">
    <property type="entry name" value="ENTH"/>
    <property type="match status" value="1"/>
</dbReference>
<sequence>MDSLIKAVSDLKDKIVKSPLERSVLKACSDENWDSFNTLLHKIAEKTFNQEERQTIMKMLWELLKSPAKE</sequence>
<keyword evidence="3" id="KW-1185">Reference proteome</keyword>
<reference evidence="2 3" key="1">
    <citation type="submission" date="2016-11" db="EMBL/GenBank/DDBJ databases">
        <title>The macronuclear genome of Stentor coeruleus: a giant cell with tiny introns.</title>
        <authorList>
            <person name="Slabodnick M."/>
            <person name="Ruby J.G."/>
            <person name="Reiff S.B."/>
            <person name="Swart E.C."/>
            <person name="Gosai S."/>
            <person name="Prabakaran S."/>
            <person name="Witkowska E."/>
            <person name="Larue G.E."/>
            <person name="Fisher S."/>
            <person name="Freeman R.M."/>
            <person name="Gunawardena J."/>
            <person name="Chu W."/>
            <person name="Stover N.A."/>
            <person name="Gregory B.D."/>
            <person name="Nowacki M."/>
            <person name="Derisi J."/>
            <person name="Roy S.W."/>
            <person name="Marshall W.F."/>
            <person name="Sood P."/>
        </authorList>
    </citation>
    <scope>NUCLEOTIDE SEQUENCE [LARGE SCALE GENOMIC DNA]</scope>
    <source>
        <strain evidence="2">WM001</strain>
    </source>
</reference>
<dbReference type="EMBL" id="MPUH01000471">
    <property type="protein sequence ID" value="OMJ79439.1"/>
    <property type="molecule type" value="Genomic_DNA"/>
</dbReference>
<dbReference type="SUPFAM" id="SSF48464">
    <property type="entry name" value="ENTH/VHS domain"/>
    <property type="match status" value="1"/>
</dbReference>
<gene>
    <name evidence="2" type="ORF">SteCoe_20541</name>
</gene>
<protein>
    <recommendedName>
        <fullName evidence="1">ENTH domain-containing protein</fullName>
    </recommendedName>
</protein>
<evidence type="ECO:0000313" key="2">
    <source>
        <dbReference type="EMBL" id="OMJ79439.1"/>
    </source>
</evidence>
<dbReference type="InterPro" id="IPR013809">
    <property type="entry name" value="ENTH"/>
</dbReference>
<dbReference type="InterPro" id="IPR008942">
    <property type="entry name" value="ENTH_VHS"/>
</dbReference>
<dbReference type="Gene3D" id="1.25.40.90">
    <property type="match status" value="1"/>
</dbReference>
<feature type="domain" description="ENTH" evidence="1">
    <location>
        <begin position="12"/>
        <end position="70"/>
    </location>
</feature>
<dbReference type="PROSITE" id="PS50942">
    <property type="entry name" value="ENTH"/>
    <property type="match status" value="1"/>
</dbReference>
<accession>A0A1R2BRI9</accession>
<dbReference type="Proteomes" id="UP000187209">
    <property type="component" value="Unassembled WGS sequence"/>
</dbReference>
<evidence type="ECO:0000259" key="1">
    <source>
        <dbReference type="PROSITE" id="PS50942"/>
    </source>
</evidence>